<name>A0AAJ0MJA4_9PEZI</name>
<reference evidence="1" key="1">
    <citation type="journal article" date="2023" name="Mol. Phylogenet. Evol.">
        <title>Genome-scale phylogeny and comparative genomics of the fungal order Sordariales.</title>
        <authorList>
            <person name="Hensen N."/>
            <person name="Bonometti L."/>
            <person name="Westerberg I."/>
            <person name="Brannstrom I.O."/>
            <person name="Guillou S."/>
            <person name="Cros-Aarteil S."/>
            <person name="Calhoun S."/>
            <person name="Haridas S."/>
            <person name="Kuo A."/>
            <person name="Mondo S."/>
            <person name="Pangilinan J."/>
            <person name="Riley R."/>
            <person name="LaButti K."/>
            <person name="Andreopoulos B."/>
            <person name="Lipzen A."/>
            <person name="Chen C."/>
            <person name="Yan M."/>
            <person name="Daum C."/>
            <person name="Ng V."/>
            <person name="Clum A."/>
            <person name="Steindorff A."/>
            <person name="Ohm R.A."/>
            <person name="Martin F."/>
            <person name="Silar P."/>
            <person name="Natvig D.O."/>
            <person name="Lalanne C."/>
            <person name="Gautier V."/>
            <person name="Ament-Velasquez S.L."/>
            <person name="Kruys A."/>
            <person name="Hutchinson M.I."/>
            <person name="Powell A.J."/>
            <person name="Barry K."/>
            <person name="Miller A.N."/>
            <person name="Grigoriev I.V."/>
            <person name="Debuchy R."/>
            <person name="Gladieux P."/>
            <person name="Hiltunen Thoren M."/>
            <person name="Johannesson H."/>
        </authorList>
    </citation>
    <scope>NUCLEOTIDE SEQUENCE</scope>
    <source>
        <strain evidence="1">CBS 955.72</strain>
    </source>
</reference>
<sequence length="174" mass="19723">MIEVEFWERGVLPADNADSSTLPSPTRVDEMLVYIDFECSSGEGNGPQSEYVHRMNEGIRDALKEGVPKNHIDTVVRKYIPSEEEASDEGGSWRGCKLSPSMTKVGCLRGLISAWRWRLWKHSILAYSIRMNEHLKNGAALDKPKLVSSIHGMPRNTEVCSRTRTRLWKLWPPG</sequence>
<gene>
    <name evidence="1" type="ORF">B0T25DRAFT_9160</name>
</gene>
<dbReference type="Proteomes" id="UP001275084">
    <property type="component" value="Unassembled WGS sequence"/>
</dbReference>
<keyword evidence="2" id="KW-1185">Reference proteome</keyword>
<organism evidence="1 2">
    <name type="scientific">Lasiosphaeria hispida</name>
    <dbReference type="NCBI Taxonomy" id="260671"/>
    <lineage>
        <taxon>Eukaryota</taxon>
        <taxon>Fungi</taxon>
        <taxon>Dikarya</taxon>
        <taxon>Ascomycota</taxon>
        <taxon>Pezizomycotina</taxon>
        <taxon>Sordariomycetes</taxon>
        <taxon>Sordariomycetidae</taxon>
        <taxon>Sordariales</taxon>
        <taxon>Lasiosphaeriaceae</taxon>
        <taxon>Lasiosphaeria</taxon>
    </lineage>
</organism>
<comment type="caution">
    <text evidence="1">The sequence shown here is derived from an EMBL/GenBank/DDBJ whole genome shotgun (WGS) entry which is preliminary data.</text>
</comment>
<dbReference type="EMBL" id="JAUIQD010000001">
    <property type="protein sequence ID" value="KAK3362584.1"/>
    <property type="molecule type" value="Genomic_DNA"/>
</dbReference>
<evidence type="ECO:0000313" key="2">
    <source>
        <dbReference type="Proteomes" id="UP001275084"/>
    </source>
</evidence>
<protein>
    <submittedName>
        <fullName evidence="1">Uncharacterized protein</fullName>
    </submittedName>
</protein>
<dbReference type="AlphaFoldDB" id="A0AAJ0MJA4"/>
<evidence type="ECO:0000313" key="1">
    <source>
        <dbReference type="EMBL" id="KAK3362584.1"/>
    </source>
</evidence>
<accession>A0AAJ0MJA4</accession>
<proteinExistence type="predicted"/>
<reference evidence="1" key="2">
    <citation type="submission" date="2023-06" db="EMBL/GenBank/DDBJ databases">
        <authorList>
            <consortium name="Lawrence Berkeley National Laboratory"/>
            <person name="Haridas S."/>
            <person name="Hensen N."/>
            <person name="Bonometti L."/>
            <person name="Westerberg I."/>
            <person name="Brannstrom I.O."/>
            <person name="Guillou S."/>
            <person name="Cros-Aarteil S."/>
            <person name="Calhoun S."/>
            <person name="Kuo A."/>
            <person name="Mondo S."/>
            <person name="Pangilinan J."/>
            <person name="Riley R."/>
            <person name="Labutti K."/>
            <person name="Andreopoulos B."/>
            <person name="Lipzen A."/>
            <person name="Chen C."/>
            <person name="Yanf M."/>
            <person name="Daum C."/>
            <person name="Ng V."/>
            <person name="Clum A."/>
            <person name="Steindorff A."/>
            <person name="Ohm R."/>
            <person name="Martin F."/>
            <person name="Silar P."/>
            <person name="Natvig D."/>
            <person name="Lalanne C."/>
            <person name="Gautier V."/>
            <person name="Ament-Velasquez S.L."/>
            <person name="Kruys A."/>
            <person name="Hutchinson M.I."/>
            <person name="Powell A.J."/>
            <person name="Barry K."/>
            <person name="Miller A.N."/>
            <person name="Grigoriev I.V."/>
            <person name="Debuchy R."/>
            <person name="Gladieux P."/>
            <person name="Thoren M.H."/>
            <person name="Johannesson H."/>
        </authorList>
    </citation>
    <scope>NUCLEOTIDE SEQUENCE</scope>
    <source>
        <strain evidence="1">CBS 955.72</strain>
    </source>
</reference>